<dbReference type="EMBL" id="PGCJ01000064">
    <property type="protein sequence ID" value="PLW53327.1"/>
    <property type="molecule type" value="Genomic_DNA"/>
</dbReference>
<evidence type="ECO:0000259" key="10">
    <source>
        <dbReference type="Pfam" id="PF26138"/>
    </source>
</evidence>
<dbReference type="PANTHER" id="PTHR22930">
    <property type="match status" value="1"/>
</dbReference>
<evidence type="ECO:0000256" key="6">
    <source>
        <dbReference type="ARBA" id="ARBA00022801"/>
    </source>
</evidence>
<evidence type="ECO:0000256" key="4">
    <source>
        <dbReference type="ARBA" id="ARBA00022722"/>
    </source>
</evidence>
<dbReference type="GO" id="GO:0016787">
    <property type="term" value="F:hydrolase activity"/>
    <property type="evidence" value="ECO:0007669"/>
    <property type="project" value="UniProtKB-KW"/>
</dbReference>
<dbReference type="InterPro" id="IPR045249">
    <property type="entry name" value="HARBI1-like"/>
</dbReference>
<feature type="region of interest" description="Disordered" evidence="8">
    <location>
        <begin position="344"/>
        <end position="364"/>
    </location>
</feature>
<reference evidence="11 12" key="1">
    <citation type="submission" date="2017-11" db="EMBL/GenBank/DDBJ databases">
        <title>De novo assembly and phasing of dikaryotic genomes from two isolates of Puccinia coronata f. sp. avenae, the causal agent of oat crown rust.</title>
        <authorList>
            <person name="Miller M.E."/>
            <person name="Zhang Y."/>
            <person name="Omidvar V."/>
            <person name="Sperschneider J."/>
            <person name="Schwessinger B."/>
            <person name="Raley C."/>
            <person name="Palmer J.M."/>
            <person name="Garnica D."/>
            <person name="Upadhyaya N."/>
            <person name="Rathjen J."/>
            <person name="Taylor J.M."/>
            <person name="Park R.F."/>
            <person name="Dodds P.N."/>
            <person name="Hirsch C.D."/>
            <person name="Kianian S.F."/>
            <person name="Figueroa M."/>
        </authorList>
    </citation>
    <scope>NUCLEOTIDE SEQUENCE [LARGE SCALE GENOMIC DNA]</scope>
    <source>
        <strain evidence="11">12NC29</strain>
    </source>
</reference>
<evidence type="ECO:0000256" key="8">
    <source>
        <dbReference type="SAM" id="MobiDB-lite"/>
    </source>
</evidence>
<dbReference type="InterPro" id="IPR027806">
    <property type="entry name" value="HARBI1_dom"/>
</dbReference>
<dbReference type="GO" id="GO:0004518">
    <property type="term" value="F:nuclease activity"/>
    <property type="evidence" value="ECO:0007669"/>
    <property type="project" value="UniProtKB-KW"/>
</dbReference>
<dbReference type="Pfam" id="PF26138">
    <property type="entry name" value="DUF8040"/>
    <property type="match status" value="1"/>
</dbReference>
<evidence type="ECO:0000256" key="2">
    <source>
        <dbReference type="ARBA" id="ARBA00004123"/>
    </source>
</evidence>
<comment type="cofactor">
    <cofactor evidence="1">
        <name>a divalent metal cation</name>
        <dbReference type="ChEBI" id="CHEBI:60240"/>
    </cofactor>
</comment>
<comment type="caution">
    <text evidence="11">The sequence shown here is derived from an EMBL/GenBank/DDBJ whole genome shotgun (WGS) entry which is preliminary data.</text>
</comment>
<comment type="similarity">
    <text evidence="3">Belongs to the HARBI1 family.</text>
</comment>
<keyword evidence="6" id="KW-0378">Hydrolase</keyword>
<evidence type="ECO:0000256" key="7">
    <source>
        <dbReference type="ARBA" id="ARBA00023242"/>
    </source>
</evidence>
<sequence length="389" mass="44889">MDTDLLVTIVAAAAAIVIVSQHWNEHEFEAYYGDGGRALYPQLLLNACKDFFKEVTRMERATFDALISELQKHGLLEDGRLVMVEEQLLIFLDIVFHNNSMWQTAVKFRRGLYTINRYFGQVLEALFSLYPLYVRFNPITCSLPPSILDNPKYAPFKNCLGALDGVFVPAQVPLNMQSNYRSQKGIIAQNIMAAVNFNFEFVFVFAGWEGSAHDTRVFNNATSKGLNIPGNKYFLADAGYGLQKGLMMPYRAVRYHLKEQAAAGLRPETKKELYNLCHATQRNCVKRIFGCIKKKFSILQAAPEIELNKQVRLIYALCMLWNFMRKHESVGTIFQDYSEQDHLNFQSSNSDDNEPPPTTAQQDEYMKFRRDQLADKFWDQYQSYLRHRQ</sequence>
<dbReference type="GO" id="GO:0046872">
    <property type="term" value="F:metal ion binding"/>
    <property type="evidence" value="ECO:0007669"/>
    <property type="project" value="UniProtKB-KW"/>
</dbReference>
<evidence type="ECO:0000313" key="12">
    <source>
        <dbReference type="Proteomes" id="UP000235388"/>
    </source>
</evidence>
<dbReference type="Pfam" id="PF13359">
    <property type="entry name" value="DDE_Tnp_4"/>
    <property type="match status" value="1"/>
</dbReference>
<dbReference type="AlphaFoldDB" id="A0A2N5VTM7"/>
<evidence type="ECO:0000256" key="1">
    <source>
        <dbReference type="ARBA" id="ARBA00001968"/>
    </source>
</evidence>
<dbReference type="Proteomes" id="UP000235388">
    <property type="component" value="Unassembled WGS sequence"/>
</dbReference>
<evidence type="ECO:0000256" key="5">
    <source>
        <dbReference type="ARBA" id="ARBA00022723"/>
    </source>
</evidence>
<keyword evidence="12" id="KW-1185">Reference proteome</keyword>
<evidence type="ECO:0000259" key="9">
    <source>
        <dbReference type="Pfam" id="PF13359"/>
    </source>
</evidence>
<dbReference type="OrthoDB" id="1681765at2759"/>
<evidence type="ECO:0000313" key="11">
    <source>
        <dbReference type="EMBL" id="PLW53327.1"/>
    </source>
</evidence>
<proteinExistence type="inferred from homology"/>
<feature type="domain" description="DUF8040" evidence="10">
    <location>
        <begin position="44"/>
        <end position="127"/>
    </location>
</feature>
<dbReference type="GO" id="GO:0005634">
    <property type="term" value="C:nucleus"/>
    <property type="evidence" value="ECO:0007669"/>
    <property type="project" value="UniProtKB-SubCell"/>
</dbReference>
<feature type="domain" description="DDE Tnp4" evidence="9">
    <location>
        <begin position="163"/>
        <end position="322"/>
    </location>
</feature>
<accession>A0A2N5VTM7</accession>
<keyword evidence="7" id="KW-0539">Nucleus</keyword>
<protein>
    <submittedName>
        <fullName evidence="11">Uncharacterized protein</fullName>
    </submittedName>
</protein>
<comment type="subcellular location">
    <subcellularLocation>
        <location evidence="2">Nucleus</location>
    </subcellularLocation>
</comment>
<gene>
    <name evidence="11" type="ORF">PCANC_06158</name>
</gene>
<name>A0A2N5VTM7_9BASI</name>
<evidence type="ECO:0000256" key="3">
    <source>
        <dbReference type="ARBA" id="ARBA00006958"/>
    </source>
</evidence>
<keyword evidence="4" id="KW-0540">Nuclease</keyword>
<organism evidence="11 12">
    <name type="scientific">Puccinia coronata f. sp. avenae</name>
    <dbReference type="NCBI Taxonomy" id="200324"/>
    <lineage>
        <taxon>Eukaryota</taxon>
        <taxon>Fungi</taxon>
        <taxon>Dikarya</taxon>
        <taxon>Basidiomycota</taxon>
        <taxon>Pucciniomycotina</taxon>
        <taxon>Pucciniomycetes</taxon>
        <taxon>Pucciniales</taxon>
        <taxon>Pucciniaceae</taxon>
        <taxon>Puccinia</taxon>
    </lineage>
</organism>
<dbReference type="InterPro" id="IPR058353">
    <property type="entry name" value="DUF8040"/>
</dbReference>
<keyword evidence="5" id="KW-0479">Metal-binding</keyword>
<dbReference type="PANTHER" id="PTHR22930:SF85">
    <property type="entry name" value="GH03217P-RELATED"/>
    <property type="match status" value="1"/>
</dbReference>